<accession>A0A101LV20</accession>
<geneLocation type="mitochondrion" evidence="1"/>
<keyword evidence="1" id="KW-0496">Mitochondrion</keyword>
<name>A0A101LV20_PICGL</name>
<dbReference type="PROSITE" id="PS51257">
    <property type="entry name" value="PROKAR_LIPOPROTEIN"/>
    <property type="match status" value="1"/>
</dbReference>
<sequence>MQKSRVCGRSSRSSCSLPGIAPCLFMSSSSCIAFCQQFTEVVYLAQSLACSEPVLSDPVPCGRIFRFCTLC</sequence>
<dbReference type="EMBL" id="LKAM01000015">
    <property type="protein sequence ID" value="KUM45865.1"/>
    <property type="molecule type" value="Genomic_DNA"/>
</dbReference>
<proteinExistence type="predicted"/>
<evidence type="ECO:0000313" key="1">
    <source>
        <dbReference type="EMBL" id="KUM45865.1"/>
    </source>
</evidence>
<reference evidence="1" key="1">
    <citation type="journal article" date="2015" name="Genome Biol. Evol.">
        <title>Organellar Genomes of White Spruce (Picea glauca): Assembly and Annotation.</title>
        <authorList>
            <person name="Jackman S.D."/>
            <person name="Warren R.L."/>
            <person name="Gibb E.A."/>
            <person name="Vandervalk B.P."/>
            <person name="Mohamadi H."/>
            <person name="Chu J."/>
            <person name="Raymond A."/>
            <person name="Pleasance S."/>
            <person name="Coope R."/>
            <person name="Wildung M.R."/>
            <person name="Ritland C.E."/>
            <person name="Bousquet J."/>
            <person name="Jones S.J."/>
            <person name="Bohlmann J."/>
            <person name="Birol I."/>
        </authorList>
    </citation>
    <scope>NUCLEOTIDE SEQUENCE [LARGE SCALE GENOMIC DNA]</scope>
    <source>
        <tissue evidence="1">Flushing bud</tissue>
    </source>
</reference>
<protein>
    <submittedName>
        <fullName evidence="1">Uncharacterized protein</fullName>
    </submittedName>
</protein>
<comment type="caution">
    <text evidence="1">The sequence shown here is derived from an EMBL/GenBank/DDBJ whole genome shotgun (WGS) entry which is preliminary data.</text>
</comment>
<organism evidence="1">
    <name type="scientific">Picea glauca</name>
    <name type="common">White spruce</name>
    <name type="synonym">Pinus glauca</name>
    <dbReference type="NCBI Taxonomy" id="3330"/>
    <lineage>
        <taxon>Eukaryota</taxon>
        <taxon>Viridiplantae</taxon>
        <taxon>Streptophyta</taxon>
        <taxon>Embryophyta</taxon>
        <taxon>Tracheophyta</taxon>
        <taxon>Spermatophyta</taxon>
        <taxon>Pinopsida</taxon>
        <taxon>Pinidae</taxon>
        <taxon>Conifers I</taxon>
        <taxon>Pinales</taxon>
        <taxon>Pinaceae</taxon>
        <taxon>Picea</taxon>
    </lineage>
</organism>
<dbReference type="AlphaFoldDB" id="A0A101LV20"/>
<gene>
    <name evidence="1" type="ORF">ABT39_MTgene2219</name>
</gene>